<keyword evidence="6" id="KW-0653">Protein transport</keyword>
<dbReference type="InterPro" id="IPR028662">
    <property type="entry name" value="SNX8/Mvp1"/>
</dbReference>
<sequence>MEDESKAWDSGVLEDLKRQRDALVSIREMFDRRERLDKDNIPSLERRIQNNETKLAGLRAKPEGMLKPGEIEKVVEAIIKVRISPPYDTLLFLVYQATHISFILSHGFDADKGDALTGQGVDRQPAQPVRVRQGVPPGRADLLPTDAVSGQPVEPRLGARASQVLGDARGQLEATSRRARGHAARGLETPETKRRRRRRRRQEESNGAGVIYHVGRDNEKRGRERG</sequence>
<dbReference type="GO" id="GO:0005829">
    <property type="term" value="C:cytosol"/>
    <property type="evidence" value="ECO:0007669"/>
    <property type="project" value="GOC"/>
</dbReference>
<dbReference type="EMBL" id="JANPWZ010000986">
    <property type="protein sequence ID" value="KAJ3569905.1"/>
    <property type="molecule type" value="Genomic_DNA"/>
</dbReference>
<proteinExistence type="inferred from homology"/>
<evidence type="ECO:0000256" key="6">
    <source>
        <dbReference type="ARBA" id="ARBA00022927"/>
    </source>
</evidence>
<organism evidence="10 11">
    <name type="scientific">Xylaria arbuscula</name>
    <dbReference type="NCBI Taxonomy" id="114810"/>
    <lineage>
        <taxon>Eukaryota</taxon>
        <taxon>Fungi</taxon>
        <taxon>Dikarya</taxon>
        <taxon>Ascomycota</taxon>
        <taxon>Pezizomycotina</taxon>
        <taxon>Sordariomycetes</taxon>
        <taxon>Xylariomycetidae</taxon>
        <taxon>Xylariales</taxon>
        <taxon>Xylariaceae</taxon>
        <taxon>Xylaria</taxon>
    </lineage>
</organism>
<keyword evidence="11" id="KW-1185">Reference proteome</keyword>
<comment type="similarity">
    <text evidence="3">Belongs to the sorting nexin family.</text>
</comment>
<feature type="compositionally biased region" description="Basic and acidic residues" evidence="8">
    <location>
        <begin position="214"/>
        <end position="226"/>
    </location>
</feature>
<dbReference type="GO" id="GO:0006623">
    <property type="term" value="P:protein targeting to vacuole"/>
    <property type="evidence" value="ECO:0007669"/>
    <property type="project" value="TreeGrafter"/>
</dbReference>
<dbReference type="PANTHER" id="PTHR47554:SF1">
    <property type="entry name" value="SORTING NEXIN MVP1"/>
    <property type="match status" value="1"/>
</dbReference>
<feature type="domain" description="Sorting nexin 8/Mvp1 BAR" evidence="9">
    <location>
        <begin position="1"/>
        <end position="81"/>
    </location>
</feature>
<evidence type="ECO:0000256" key="2">
    <source>
        <dbReference type="ARBA" id="ARBA00004496"/>
    </source>
</evidence>
<evidence type="ECO:0000256" key="1">
    <source>
        <dbReference type="ARBA" id="ARBA00004170"/>
    </source>
</evidence>
<keyword evidence="5" id="KW-0963">Cytoplasm</keyword>
<keyword evidence="7" id="KW-0472">Membrane</keyword>
<dbReference type="AlphaFoldDB" id="A0A9W8NCU5"/>
<feature type="region of interest" description="Disordered" evidence="8">
    <location>
        <begin position="115"/>
        <end position="226"/>
    </location>
</feature>
<evidence type="ECO:0000259" key="9">
    <source>
        <dbReference type="Pfam" id="PF19566"/>
    </source>
</evidence>
<evidence type="ECO:0000256" key="4">
    <source>
        <dbReference type="ARBA" id="ARBA00022448"/>
    </source>
</evidence>
<dbReference type="InterPro" id="IPR045734">
    <property type="entry name" value="Snx8_BAR_dom"/>
</dbReference>
<name>A0A9W8NCU5_9PEZI</name>
<evidence type="ECO:0000256" key="3">
    <source>
        <dbReference type="ARBA" id="ARBA00010883"/>
    </source>
</evidence>
<dbReference type="GO" id="GO:0032266">
    <property type="term" value="F:phosphatidylinositol-3-phosphate binding"/>
    <property type="evidence" value="ECO:0007669"/>
    <property type="project" value="TreeGrafter"/>
</dbReference>
<dbReference type="VEuPathDB" id="FungiDB:F4678DRAFT_416771"/>
<evidence type="ECO:0000313" key="10">
    <source>
        <dbReference type="EMBL" id="KAJ3569905.1"/>
    </source>
</evidence>
<gene>
    <name evidence="10" type="ORF">NPX13_g5917</name>
</gene>
<dbReference type="Pfam" id="PF19566">
    <property type="entry name" value="Snx8_BAR_dom"/>
    <property type="match status" value="1"/>
</dbReference>
<reference evidence="10" key="1">
    <citation type="submission" date="2022-07" db="EMBL/GenBank/DDBJ databases">
        <title>Genome Sequence of Xylaria arbuscula.</title>
        <authorList>
            <person name="Buettner E."/>
        </authorList>
    </citation>
    <scope>NUCLEOTIDE SEQUENCE</scope>
    <source>
        <strain evidence="10">VT107</strain>
    </source>
</reference>
<evidence type="ECO:0000256" key="7">
    <source>
        <dbReference type="ARBA" id="ARBA00023136"/>
    </source>
</evidence>
<dbReference type="GO" id="GO:0042147">
    <property type="term" value="P:retrograde transport, endosome to Golgi"/>
    <property type="evidence" value="ECO:0007669"/>
    <property type="project" value="InterPro"/>
</dbReference>
<keyword evidence="4" id="KW-0813">Transport</keyword>
<evidence type="ECO:0000256" key="5">
    <source>
        <dbReference type="ARBA" id="ARBA00022490"/>
    </source>
</evidence>
<comment type="caution">
    <text evidence="10">The sequence shown here is derived from an EMBL/GenBank/DDBJ whole genome shotgun (WGS) entry which is preliminary data.</text>
</comment>
<evidence type="ECO:0000313" key="11">
    <source>
        <dbReference type="Proteomes" id="UP001148614"/>
    </source>
</evidence>
<comment type="subcellular location">
    <subcellularLocation>
        <location evidence="2">Cytoplasm</location>
    </subcellularLocation>
    <subcellularLocation>
        <location evidence="1">Membrane</location>
        <topology evidence="1">Peripheral membrane protein</topology>
    </subcellularLocation>
</comment>
<dbReference type="GO" id="GO:0016020">
    <property type="term" value="C:membrane"/>
    <property type="evidence" value="ECO:0007669"/>
    <property type="project" value="UniProtKB-SubCell"/>
</dbReference>
<dbReference type="Proteomes" id="UP001148614">
    <property type="component" value="Unassembled WGS sequence"/>
</dbReference>
<evidence type="ECO:0000256" key="8">
    <source>
        <dbReference type="SAM" id="MobiDB-lite"/>
    </source>
</evidence>
<dbReference type="GO" id="GO:0005768">
    <property type="term" value="C:endosome"/>
    <property type="evidence" value="ECO:0007669"/>
    <property type="project" value="TreeGrafter"/>
</dbReference>
<protein>
    <recommendedName>
        <fullName evidence="9">Sorting nexin 8/Mvp1 BAR domain-containing protein</fullName>
    </recommendedName>
</protein>
<accession>A0A9W8NCU5</accession>
<dbReference type="PANTHER" id="PTHR47554">
    <property type="entry name" value="SORTING NEXIN MVP1"/>
    <property type="match status" value="1"/>
</dbReference>